<feature type="chain" id="PRO_5014779218" evidence="1">
    <location>
        <begin position="20"/>
        <end position="237"/>
    </location>
</feature>
<protein>
    <submittedName>
        <fullName evidence="2">Putative secreted protein</fullName>
    </submittedName>
</protein>
<proteinExistence type="predicted"/>
<reference evidence="2" key="1">
    <citation type="submission" date="2018-01" db="EMBL/GenBank/DDBJ databases">
        <title>An insight into the sialome of Amazonian anophelines.</title>
        <authorList>
            <person name="Ribeiro J.M."/>
            <person name="Scarpassa V."/>
            <person name="Calvo E."/>
        </authorList>
    </citation>
    <scope>NUCLEOTIDE SEQUENCE</scope>
    <source>
        <tissue evidence="2">Salivary glands</tissue>
    </source>
</reference>
<feature type="signal peptide" evidence="1">
    <location>
        <begin position="1"/>
        <end position="19"/>
    </location>
</feature>
<evidence type="ECO:0000256" key="1">
    <source>
        <dbReference type="SAM" id="SignalP"/>
    </source>
</evidence>
<sequence length="237" mass="24519">MPLVFCCCCCCCCSSVGDALRLTLGVVGASGNKTRDTMAPLPLTVVAKLPDCPAMSPVVGAAPPTHAALLAAELCVRFSLLSSLASCCATASNSASVCLASAVHPFISREFSCFSFFSCCCCCCCCWSSAAIGPIEVVTSTVSEPCSGVTASGRVDIVDVSTVRFNCRLIGAILSTIHGCVRHSSTVMRSLGLIRSARLIKSIASLETPSNISSGKVSEHLVMFRKVSCFVSPPNGV</sequence>
<name>A0A2M4C5L7_9DIPT</name>
<accession>A0A2M4C5L7</accession>
<organism evidence="2">
    <name type="scientific">Anopheles marajoara</name>
    <dbReference type="NCBI Taxonomy" id="58244"/>
    <lineage>
        <taxon>Eukaryota</taxon>
        <taxon>Metazoa</taxon>
        <taxon>Ecdysozoa</taxon>
        <taxon>Arthropoda</taxon>
        <taxon>Hexapoda</taxon>
        <taxon>Insecta</taxon>
        <taxon>Pterygota</taxon>
        <taxon>Neoptera</taxon>
        <taxon>Endopterygota</taxon>
        <taxon>Diptera</taxon>
        <taxon>Nematocera</taxon>
        <taxon>Culicoidea</taxon>
        <taxon>Culicidae</taxon>
        <taxon>Anophelinae</taxon>
        <taxon>Anopheles</taxon>
    </lineage>
</organism>
<keyword evidence="1" id="KW-0732">Signal</keyword>
<evidence type="ECO:0000313" key="2">
    <source>
        <dbReference type="EMBL" id="MBW60622.1"/>
    </source>
</evidence>
<dbReference type="EMBL" id="GGFJ01011481">
    <property type="protein sequence ID" value="MBW60622.1"/>
    <property type="molecule type" value="Transcribed_RNA"/>
</dbReference>
<dbReference type="AlphaFoldDB" id="A0A2M4C5L7"/>